<keyword evidence="3" id="KW-1185">Reference proteome</keyword>
<evidence type="ECO:0000256" key="1">
    <source>
        <dbReference type="SAM" id="MobiDB-lite"/>
    </source>
</evidence>
<name>A0ABQ7X267_BRANA</name>
<sequence length="72" mass="7796">TSKPKLPKPAKPLARLRLTLAVKREGKWLMDKAKDAAASAQDSMQHAGQQMKQKAQGAADVVKDKTGLNKNT</sequence>
<protein>
    <submittedName>
        <fullName evidence="2">Uncharacterized protein</fullName>
    </submittedName>
</protein>
<dbReference type="EMBL" id="JAGKQM010002206">
    <property type="protein sequence ID" value="KAH0850029.1"/>
    <property type="molecule type" value="Genomic_DNA"/>
</dbReference>
<feature type="compositionally biased region" description="Basic and acidic residues" evidence="1">
    <location>
        <begin position="61"/>
        <end position="72"/>
    </location>
</feature>
<dbReference type="InterPro" id="IPR039624">
    <property type="entry name" value="LEA1/2/D7/KIN2"/>
</dbReference>
<organism evidence="2 3">
    <name type="scientific">Brassica napus</name>
    <name type="common">Rape</name>
    <dbReference type="NCBI Taxonomy" id="3708"/>
    <lineage>
        <taxon>Eukaryota</taxon>
        <taxon>Viridiplantae</taxon>
        <taxon>Streptophyta</taxon>
        <taxon>Embryophyta</taxon>
        <taxon>Tracheophyta</taxon>
        <taxon>Spermatophyta</taxon>
        <taxon>Magnoliopsida</taxon>
        <taxon>eudicotyledons</taxon>
        <taxon>Gunneridae</taxon>
        <taxon>Pentapetalae</taxon>
        <taxon>rosids</taxon>
        <taxon>malvids</taxon>
        <taxon>Brassicales</taxon>
        <taxon>Brassicaceae</taxon>
        <taxon>Brassiceae</taxon>
        <taxon>Brassica</taxon>
    </lineage>
</organism>
<evidence type="ECO:0000313" key="2">
    <source>
        <dbReference type="EMBL" id="KAH0850029.1"/>
    </source>
</evidence>
<reference evidence="2 3" key="1">
    <citation type="submission" date="2021-05" db="EMBL/GenBank/DDBJ databases">
        <title>Genome Assembly of Synthetic Allotetraploid Brassica napus Reveals Homoeologous Exchanges between Subgenomes.</title>
        <authorList>
            <person name="Davis J.T."/>
        </authorList>
    </citation>
    <scope>NUCLEOTIDE SEQUENCE [LARGE SCALE GENOMIC DNA]</scope>
    <source>
        <strain evidence="3">cv. Da-Ae</strain>
        <tissue evidence="2">Seedling</tissue>
    </source>
</reference>
<feature type="non-terminal residue" evidence="2">
    <location>
        <position position="1"/>
    </location>
</feature>
<evidence type="ECO:0000313" key="3">
    <source>
        <dbReference type="Proteomes" id="UP000824890"/>
    </source>
</evidence>
<accession>A0ABQ7X267</accession>
<comment type="caution">
    <text evidence="2">The sequence shown here is derived from an EMBL/GenBank/DDBJ whole genome shotgun (WGS) entry which is preliminary data.</text>
</comment>
<gene>
    <name evidence="2" type="ORF">HID58_095856</name>
</gene>
<proteinExistence type="predicted"/>
<dbReference type="PANTHER" id="PTHR34191">
    <property type="entry name" value="LATE EMBRYOGENESIS ABUNDANT PROTEIN (LEA) FAMILY PROTEIN"/>
    <property type="match status" value="1"/>
</dbReference>
<dbReference type="PANTHER" id="PTHR34191:SF31">
    <property type="entry name" value="GENOME ASSEMBLY, CHROMOSOME: A01"/>
    <property type="match status" value="1"/>
</dbReference>
<feature type="region of interest" description="Disordered" evidence="1">
    <location>
        <begin position="39"/>
        <end position="72"/>
    </location>
</feature>
<feature type="compositionally biased region" description="Low complexity" evidence="1">
    <location>
        <begin position="39"/>
        <end position="59"/>
    </location>
</feature>
<dbReference type="Proteomes" id="UP000824890">
    <property type="component" value="Unassembled WGS sequence"/>
</dbReference>